<evidence type="ECO:0000256" key="6">
    <source>
        <dbReference type="ARBA" id="ARBA00023136"/>
    </source>
</evidence>
<protein>
    <recommendedName>
        <fullName evidence="7">TRAP transporter small permease protein</fullName>
    </recommendedName>
</protein>
<evidence type="ECO:0000256" key="5">
    <source>
        <dbReference type="ARBA" id="ARBA00022989"/>
    </source>
</evidence>
<evidence type="ECO:0000313" key="9">
    <source>
        <dbReference type="EMBL" id="CTQ51001.1"/>
    </source>
</evidence>
<comment type="subunit">
    <text evidence="7">The complex comprises the extracytoplasmic solute receptor protein and the two transmembrane proteins.</text>
</comment>
<keyword evidence="10" id="KW-1185">Reference proteome</keyword>
<reference evidence="9 10" key="1">
    <citation type="submission" date="2015-07" db="EMBL/GenBank/DDBJ databases">
        <authorList>
            <person name="Noorani M."/>
        </authorList>
    </citation>
    <scope>NUCLEOTIDE SEQUENCE [LARGE SCALE GENOMIC DNA]</scope>
    <source>
        <strain evidence="9 10">CECT 7802</strain>
    </source>
</reference>
<sequence length="340" mass="38670">MEDETAPLWPYENGLQAFLERLQGNAPVPEGTEAEAAGVLSTILGAIGYLIGNVLEAIYNVIYAVTHPGMWLDWSNADAVMRFVYYGASEELFFVIFTVLMGLTVAVGLSNRFGWGLVRGSEFVLNWTGRIAAWAGFFMVMQQILIVFLQRIFRVSEISVGPFGSVFTRDLSWYSEELKLWNAIIVCLCVAWTFIQGGHVRVDLVYSAVRHRTKRIIDMVGSIIFMMPALILIWLYSWFFLWRSLITPATSASDTLDRLLLKSRAMRWNVETIGFSPNGFDAYFLFKILILLFVATAFAQACVFFWRSWLEAREGELSANRYLDRDILGDEDAQRVAEIH</sequence>
<dbReference type="EMBL" id="CXSU01000012">
    <property type="protein sequence ID" value="CTQ51001.1"/>
    <property type="molecule type" value="Genomic_DNA"/>
</dbReference>
<keyword evidence="3" id="KW-1003">Cell membrane</keyword>
<feature type="transmembrane region" description="Helical" evidence="7">
    <location>
        <begin position="216"/>
        <end position="239"/>
    </location>
</feature>
<feature type="transmembrane region" description="Helical" evidence="7">
    <location>
        <begin position="131"/>
        <end position="153"/>
    </location>
</feature>
<dbReference type="GO" id="GO:0005886">
    <property type="term" value="C:plasma membrane"/>
    <property type="evidence" value="ECO:0007669"/>
    <property type="project" value="UniProtKB-SubCell"/>
</dbReference>
<dbReference type="Pfam" id="PF04290">
    <property type="entry name" value="DctQ"/>
    <property type="match status" value="1"/>
</dbReference>
<dbReference type="RefSeq" id="WP_055086757.1">
    <property type="nucleotide sequence ID" value="NZ_CXSU01000012.1"/>
</dbReference>
<evidence type="ECO:0000259" key="8">
    <source>
        <dbReference type="Pfam" id="PF04290"/>
    </source>
</evidence>
<dbReference type="OrthoDB" id="9794346at2"/>
<feature type="domain" description="Tripartite ATP-independent periplasmic transporters DctQ component" evidence="8">
    <location>
        <begin position="166"/>
        <end position="237"/>
    </location>
</feature>
<keyword evidence="2 7" id="KW-0813">Transport</keyword>
<evidence type="ECO:0000256" key="2">
    <source>
        <dbReference type="ARBA" id="ARBA00022448"/>
    </source>
</evidence>
<evidence type="ECO:0000256" key="7">
    <source>
        <dbReference type="RuleBase" id="RU369079"/>
    </source>
</evidence>
<feature type="transmembrane region" description="Helical" evidence="7">
    <location>
        <begin position="284"/>
        <end position="306"/>
    </location>
</feature>
<keyword evidence="4 7" id="KW-0812">Transmembrane</keyword>
<keyword evidence="6 7" id="KW-0472">Membrane</keyword>
<evidence type="ECO:0000256" key="4">
    <source>
        <dbReference type="ARBA" id="ARBA00022692"/>
    </source>
</evidence>
<name>A0A0M6YKW9_9RHOB</name>
<organism evidence="9 10">
    <name type="scientific">Jannaschia donghaensis</name>
    <dbReference type="NCBI Taxonomy" id="420998"/>
    <lineage>
        <taxon>Bacteria</taxon>
        <taxon>Pseudomonadati</taxon>
        <taxon>Pseudomonadota</taxon>
        <taxon>Alphaproteobacteria</taxon>
        <taxon>Rhodobacterales</taxon>
        <taxon>Roseobacteraceae</taxon>
        <taxon>Jannaschia</taxon>
    </lineage>
</organism>
<evidence type="ECO:0000313" key="10">
    <source>
        <dbReference type="Proteomes" id="UP000049222"/>
    </source>
</evidence>
<dbReference type="InterPro" id="IPR055348">
    <property type="entry name" value="DctQ"/>
</dbReference>
<dbReference type="STRING" id="420998.JDO7802_03035"/>
<dbReference type="GO" id="GO:0022857">
    <property type="term" value="F:transmembrane transporter activity"/>
    <property type="evidence" value="ECO:0007669"/>
    <property type="project" value="UniProtKB-UniRule"/>
</dbReference>
<feature type="transmembrane region" description="Helical" evidence="7">
    <location>
        <begin position="92"/>
        <end position="110"/>
    </location>
</feature>
<comment type="subcellular location">
    <subcellularLocation>
        <location evidence="7">Cell inner membrane</location>
        <topology evidence="7">Multi-pass membrane protein</topology>
    </subcellularLocation>
    <subcellularLocation>
        <location evidence="1">Cell membrane</location>
        <topology evidence="1">Multi-pass membrane protein</topology>
    </subcellularLocation>
</comment>
<proteinExistence type="inferred from homology"/>
<evidence type="ECO:0000256" key="3">
    <source>
        <dbReference type="ARBA" id="ARBA00022475"/>
    </source>
</evidence>
<keyword evidence="5 7" id="KW-1133">Transmembrane helix</keyword>
<dbReference type="AlphaFoldDB" id="A0A0M6YKW9"/>
<keyword evidence="7" id="KW-0997">Cell inner membrane</keyword>
<gene>
    <name evidence="9" type="ORF">JDO7802_03035</name>
</gene>
<accession>A0A0M6YKW9</accession>
<evidence type="ECO:0000256" key="1">
    <source>
        <dbReference type="ARBA" id="ARBA00004651"/>
    </source>
</evidence>
<comment type="similarity">
    <text evidence="7">Belongs to the TRAP transporter small permease family.</text>
</comment>
<comment type="function">
    <text evidence="7">Part of the tripartite ATP-independent periplasmic (TRAP) transport system.</text>
</comment>
<dbReference type="Proteomes" id="UP000049222">
    <property type="component" value="Unassembled WGS sequence"/>
</dbReference>